<dbReference type="PANTHER" id="PTHR22907">
    <property type="entry name" value="GH04558P"/>
    <property type="match status" value="1"/>
</dbReference>
<dbReference type="InterPro" id="IPR001507">
    <property type="entry name" value="ZP_dom"/>
</dbReference>
<dbReference type="InterPro" id="IPR051962">
    <property type="entry name" value="Cuticlin"/>
</dbReference>
<accession>A0A183G4F5</accession>
<organism evidence="4 5">
    <name type="scientific">Heligmosomoides polygyrus</name>
    <name type="common">Parasitic roundworm</name>
    <dbReference type="NCBI Taxonomy" id="6339"/>
    <lineage>
        <taxon>Eukaryota</taxon>
        <taxon>Metazoa</taxon>
        <taxon>Ecdysozoa</taxon>
        <taxon>Nematoda</taxon>
        <taxon>Chromadorea</taxon>
        <taxon>Rhabditida</taxon>
        <taxon>Rhabditina</taxon>
        <taxon>Rhabditomorpha</taxon>
        <taxon>Strongyloidea</taxon>
        <taxon>Heligmosomidae</taxon>
        <taxon>Heligmosomoides</taxon>
    </lineage>
</organism>
<dbReference type="AlphaFoldDB" id="A0A183G4F5"/>
<reference evidence="3 4" key="1">
    <citation type="submission" date="2018-11" db="EMBL/GenBank/DDBJ databases">
        <authorList>
            <consortium name="Pathogen Informatics"/>
        </authorList>
    </citation>
    <scope>NUCLEOTIDE SEQUENCE [LARGE SCALE GENOMIC DNA]</scope>
</reference>
<evidence type="ECO:0000313" key="4">
    <source>
        <dbReference type="Proteomes" id="UP000050761"/>
    </source>
</evidence>
<dbReference type="Proteomes" id="UP000050761">
    <property type="component" value="Unassembled WGS sequence"/>
</dbReference>
<keyword evidence="1" id="KW-0732">Signal</keyword>
<reference evidence="5" key="2">
    <citation type="submission" date="2019-09" db="UniProtKB">
        <authorList>
            <consortium name="WormBaseParasite"/>
        </authorList>
    </citation>
    <scope>IDENTIFICATION</scope>
</reference>
<dbReference type="Pfam" id="PF25301">
    <property type="entry name" value="CUT_C"/>
    <property type="match status" value="1"/>
</dbReference>
<protein>
    <submittedName>
        <fullName evidence="5">ZP domain-containing protein</fullName>
    </submittedName>
</protein>
<evidence type="ECO:0000259" key="2">
    <source>
        <dbReference type="PROSITE" id="PS51034"/>
    </source>
</evidence>
<evidence type="ECO:0000313" key="5">
    <source>
        <dbReference type="WBParaSite" id="HPBE_0001639801-mRNA-1"/>
    </source>
</evidence>
<evidence type="ECO:0000256" key="1">
    <source>
        <dbReference type="ARBA" id="ARBA00022729"/>
    </source>
</evidence>
<name>A0A183G4F5_HELPZ</name>
<dbReference type="OrthoDB" id="6139674at2759"/>
<feature type="domain" description="ZP" evidence="2">
    <location>
        <begin position="1"/>
        <end position="97"/>
    </location>
</feature>
<proteinExistence type="predicted"/>
<gene>
    <name evidence="3" type="ORF">HPBE_LOCUS16401</name>
</gene>
<dbReference type="PROSITE" id="PS51034">
    <property type="entry name" value="ZP_2"/>
    <property type="match status" value="1"/>
</dbReference>
<dbReference type="WBParaSite" id="HPBE_0001639801-mRNA-1">
    <property type="protein sequence ID" value="HPBE_0001639801-mRNA-1"/>
    <property type="gene ID" value="HPBE_0001639801"/>
</dbReference>
<sequence length="146" mass="16230">MALWTCESDNATQYCMTVHSCTADDGQGSGQQLIDDKGCSLDSFLLDNLEYGSDMMVGQKAHVFKFADKPTIFFSCLIRLEFKEDTSSKCNVGEDGGVNVVDNIMSGDDKDNYYHFRKAREASRFAFDMDVAAPSVEVIELPDYGM</sequence>
<dbReference type="EMBL" id="UZAH01029395">
    <property type="protein sequence ID" value="VDP05833.1"/>
    <property type="molecule type" value="Genomic_DNA"/>
</dbReference>
<evidence type="ECO:0000313" key="3">
    <source>
        <dbReference type="EMBL" id="VDP05833.1"/>
    </source>
</evidence>
<dbReference type="InterPro" id="IPR057475">
    <property type="entry name" value="CUT_C"/>
</dbReference>
<accession>A0A3P8EAP8</accession>
<dbReference type="PANTHER" id="PTHR22907:SF1">
    <property type="entry name" value="ZP DOMAIN-CONTAINING PROTEIN"/>
    <property type="match status" value="1"/>
</dbReference>
<keyword evidence="4" id="KW-1185">Reference proteome</keyword>